<organism evidence="1">
    <name type="scientific">Rhizophora mucronata</name>
    <name type="common">Asiatic mangrove</name>
    <dbReference type="NCBI Taxonomy" id="61149"/>
    <lineage>
        <taxon>Eukaryota</taxon>
        <taxon>Viridiplantae</taxon>
        <taxon>Streptophyta</taxon>
        <taxon>Embryophyta</taxon>
        <taxon>Tracheophyta</taxon>
        <taxon>Spermatophyta</taxon>
        <taxon>Magnoliopsida</taxon>
        <taxon>eudicotyledons</taxon>
        <taxon>Gunneridae</taxon>
        <taxon>Pentapetalae</taxon>
        <taxon>rosids</taxon>
        <taxon>fabids</taxon>
        <taxon>Malpighiales</taxon>
        <taxon>Rhizophoraceae</taxon>
        <taxon>Rhizophora</taxon>
    </lineage>
</organism>
<sequence length="74" mass="8820">MYIYIYIHLKEITRNNLKNTQHGKHEQNKLLDLKQIESHKTRNKIKEGSVSVTISVTMRQANGRHLRVMINRNH</sequence>
<reference evidence="1" key="1">
    <citation type="submission" date="2018-02" db="EMBL/GenBank/DDBJ databases">
        <title>Rhizophora mucronata_Transcriptome.</title>
        <authorList>
            <person name="Meera S.P."/>
            <person name="Sreeshan A."/>
            <person name="Augustine A."/>
        </authorList>
    </citation>
    <scope>NUCLEOTIDE SEQUENCE</scope>
    <source>
        <tissue evidence="1">Leaf</tissue>
    </source>
</reference>
<dbReference type="EMBL" id="GGEC01076648">
    <property type="protein sequence ID" value="MBX57132.1"/>
    <property type="molecule type" value="Transcribed_RNA"/>
</dbReference>
<proteinExistence type="predicted"/>
<evidence type="ECO:0000313" key="1">
    <source>
        <dbReference type="EMBL" id="MBX57132.1"/>
    </source>
</evidence>
<accession>A0A2P2PQY2</accession>
<dbReference type="AlphaFoldDB" id="A0A2P2PQY2"/>
<protein>
    <submittedName>
        <fullName evidence="1">Uncharacterized protein</fullName>
    </submittedName>
</protein>
<name>A0A2P2PQY2_RHIMU</name>